<dbReference type="EMBL" id="JADGJW010001175">
    <property type="protein sequence ID" value="KAJ3205792.1"/>
    <property type="molecule type" value="Genomic_DNA"/>
</dbReference>
<accession>A0AAD5XXD7</accession>
<reference evidence="2" key="1">
    <citation type="submission" date="2020-05" db="EMBL/GenBank/DDBJ databases">
        <title>Phylogenomic resolution of chytrid fungi.</title>
        <authorList>
            <person name="Stajich J.E."/>
            <person name="Amses K."/>
            <person name="Simmons R."/>
            <person name="Seto K."/>
            <person name="Myers J."/>
            <person name="Bonds A."/>
            <person name="Quandt C.A."/>
            <person name="Barry K."/>
            <person name="Liu P."/>
            <person name="Grigoriev I."/>
            <person name="Longcore J.E."/>
            <person name="James T.Y."/>
        </authorList>
    </citation>
    <scope>NUCLEOTIDE SEQUENCE</scope>
    <source>
        <strain evidence="2">JEL0476</strain>
    </source>
</reference>
<dbReference type="InterPro" id="IPR051283">
    <property type="entry name" value="Sec_Metabolite_Acyltrans"/>
</dbReference>
<dbReference type="Proteomes" id="UP001211065">
    <property type="component" value="Unassembled WGS sequence"/>
</dbReference>
<gene>
    <name evidence="2" type="ORF">HK099_000698</name>
</gene>
<dbReference type="Pfam" id="PF02458">
    <property type="entry name" value="Transferase"/>
    <property type="match status" value="1"/>
</dbReference>
<dbReference type="PANTHER" id="PTHR31896">
    <property type="entry name" value="FAMILY REGULATORY PROTEIN, PUTATIVE (AFU_ORTHOLOGUE AFUA_3G14730)-RELATED"/>
    <property type="match status" value="1"/>
</dbReference>
<dbReference type="Gene3D" id="3.30.559.10">
    <property type="entry name" value="Chloramphenicol acetyltransferase-like domain"/>
    <property type="match status" value="2"/>
</dbReference>
<dbReference type="InterPro" id="IPR023213">
    <property type="entry name" value="CAT-like_dom_sf"/>
</dbReference>
<sequence>MTTIVKSYRIKPSKPIVEIKKETLEGLDKNNYFYTTIFFGFDSNYFSPAPNSIGYEQIVEKLKNDLSILQNDFPMISGNIENNYEKNFAQIIYDGSGVVIIEARNNSININDLTILKDNNDFTSAKTISDLFTPDLKFLKNEFHVQHFPFIVQITKLKCNSIILTLMNSHMLMDGGSYELLQSAWKAISKGLDYRKPDDKKIDYAGIKQPSVMPKGWMEVPKKLFFNDDSTSTDEPSQYIPSCRFHFSKNKVNQLKIELNNLIKEDGETKYVTSDEIVCSLLWKVITKHRKLDENQNTTFIRPTNVRNILKPMLSDISFGNLAIMDGISLTFKEINSFDILQIIKKIQLQKELYKRDIILQNLKYFTELPFDKSLAMDFVGLAKTDLLLNSWSKFTSLASFDIGFGNNVFVSLPPLMNGAVLLLPSCFKQEEGIVAHTYLPHSVLQELKNDSDLLKYLC</sequence>
<dbReference type="PANTHER" id="PTHR31896:SF64">
    <property type="entry name" value="TRICHOTHECENE 3-O-ACETYLTRANSFERASE"/>
    <property type="match status" value="1"/>
</dbReference>
<dbReference type="GO" id="GO:0016740">
    <property type="term" value="F:transferase activity"/>
    <property type="evidence" value="ECO:0007669"/>
    <property type="project" value="UniProtKB-KW"/>
</dbReference>
<evidence type="ECO:0000256" key="1">
    <source>
        <dbReference type="ARBA" id="ARBA00022679"/>
    </source>
</evidence>
<keyword evidence="1" id="KW-0808">Transferase</keyword>
<organism evidence="2 3">
    <name type="scientific">Clydaea vesicula</name>
    <dbReference type="NCBI Taxonomy" id="447962"/>
    <lineage>
        <taxon>Eukaryota</taxon>
        <taxon>Fungi</taxon>
        <taxon>Fungi incertae sedis</taxon>
        <taxon>Chytridiomycota</taxon>
        <taxon>Chytridiomycota incertae sedis</taxon>
        <taxon>Chytridiomycetes</taxon>
        <taxon>Lobulomycetales</taxon>
        <taxon>Lobulomycetaceae</taxon>
        <taxon>Clydaea</taxon>
    </lineage>
</organism>
<name>A0AAD5XXD7_9FUNG</name>
<dbReference type="AlphaFoldDB" id="A0AAD5XXD7"/>
<evidence type="ECO:0000313" key="3">
    <source>
        <dbReference type="Proteomes" id="UP001211065"/>
    </source>
</evidence>
<evidence type="ECO:0000313" key="2">
    <source>
        <dbReference type="EMBL" id="KAJ3205792.1"/>
    </source>
</evidence>
<proteinExistence type="predicted"/>
<comment type="caution">
    <text evidence="2">The sequence shown here is derived from an EMBL/GenBank/DDBJ whole genome shotgun (WGS) entry which is preliminary data.</text>
</comment>
<protein>
    <submittedName>
        <fullName evidence="2">Uncharacterized protein</fullName>
    </submittedName>
</protein>
<keyword evidence="3" id="KW-1185">Reference proteome</keyword>